<dbReference type="EMBL" id="CAJNOH010002009">
    <property type="protein sequence ID" value="CAF1266475.1"/>
    <property type="molecule type" value="Genomic_DNA"/>
</dbReference>
<feature type="region of interest" description="Disordered" evidence="1">
    <location>
        <begin position="387"/>
        <end position="408"/>
    </location>
</feature>
<evidence type="ECO:0000313" key="2">
    <source>
        <dbReference type="EMBL" id="CAF1266475.1"/>
    </source>
</evidence>
<dbReference type="EMBL" id="CAJNOL010003093">
    <property type="protein sequence ID" value="CAF1546061.1"/>
    <property type="molecule type" value="Genomic_DNA"/>
</dbReference>
<sequence length="544" mass="62489">MANTTRRRLSFVDLAHPQVWHKLVEYTEVTIAFAKLITDFNNQWAKICFLASSQLHQLVIDFRRKTENEIRGKCHLGGRMYDLWESLLLESEIESQSLKKVACIMEKKISGQLTNCITTKNLQLTFNKEHRRDFNEILEKGHEFVRESQDEYFKIFNTEGVTSDFDLAHNQYIFELAGVNSLYSKYQYNILPELLQGMEQSQLETIDAICQNIQLMASVLQEHHEQRHSSFASFVVTSTTTNANEELENYICSMDETNDGSSKSPVHIQFESFISPMNNSNINSRISSGKDEQLIIYAAPVIQMQLSSHCKETINRLKEIKKEKSLLLAIINPQTSKIPVKQYDDQQRSDKKILNQLSDLMKRKHQLHLIELEESVLLAQQDLLKSHRPSMGSNADNEQDAQKRNSRNIKGLWRDAFRALKTSTTASGSGDNENLSSFVRRFSSRKKKHHDEHEHEEDQTTIDPVYETLKIAAETRKKTIANYLQQRQQSLNKQTSLTSQGSTEFDTQPSPRVTRHNDTTPPSRSKQPPASSSSSADNARISNF</sequence>
<name>A0A815WHQ7_9BILA</name>
<evidence type="ECO:0000313" key="3">
    <source>
        <dbReference type="EMBL" id="CAF1546061.1"/>
    </source>
</evidence>
<dbReference type="Gene3D" id="1.20.1270.60">
    <property type="entry name" value="Arfaptin homology (AH) domain/BAR domain"/>
    <property type="match status" value="1"/>
</dbReference>
<dbReference type="AlphaFoldDB" id="A0A815WHQ7"/>
<organism evidence="3 4">
    <name type="scientific">Rotaria sordida</name>
    <dbReference type="NCBI Taxonomy" id="392033"/>
    <lineage>
        <taxon>Eukaryota</taxon>
        <taxon>Metazoa</taxon>
        <taxon>Spiralia</taxon>
        <taxon>Gnathifera</taxon>
        <taxon>Rotifera</taxon>
        <taxon>Eurotatoria</taxon>
        <taxon>Bdelloidea</taxon>
        <taxon>Philodinida</taxon>
        <taxon>Philodinidae</taxon>
        <taxon>Rotaria</taxon>
    </lineage>
</organism>
<comment type="caution">
    <text evidence="3">The sequence shown here is derived from an EMBL/GenBank/DDBJ whole genome shotgun (WGS) entry which is preliminary data.</text>
</comment>
<reference evidence="3" key="1">
    <citation type="submission" date="2021-02" db="EMBL/GenBank/DDBJ databases">
        <authorList>
            <person name="Nowell W R."/>
        </authorList>
    </citation>
    <scope>NUCLEOTIDE SEQUENCE</scope>
</reference>
<evidence type="ECO:0000313" key="4">
    <source>
        <dbReference type="Proteomes" id="UP000663870"/>
    </source>
</evidence>
<keyword evidence="4" id="KW-1185">Reference proteome</keyword>
<protein>
    <submittedName>
        <fullName evidence="3">Uncharacterized protein</fullName>
    </submittedName>
</protein>
<accession>A0A815WHQ7</accession>
<proteinExistence type="predicted"/>
<feature type="region of interest" description="Disordered" evidence="1">
    <location>
        <begin position="491"/>
        <end position="544"/>
    </location>
</feature>
<feature type="compositionally biased region" description="Polar residues" evidence="1">
    <location>
        <begin position="491"/>
        <end position="511"/>
    </location>
</feature>
<gene>
    <name evidence="3" type="ORF">JXQ802_LOCUS43288</name>
    <name evidence="2" type="ORF">PYM288_LOCUS28153</name>
</gene>
<dbReference type="SUPFAM" id="SSF103657">
    <property type="entry name" value="BAR/IMD domain-like"/>
    <property type="match status" value="1"/>
</dbReference>
<dbReference type="InterPro" id="IPR027267">
    <property type="entry name" value="AH/BAR_dom_sf"/>
</dbReference>
<feature type="compositionally biased region" description="Low complexity" evidence="1">
    <location>
        <begin position="521"/>
        <end position="535"/>
    </location>
</feature>
<dbReference type="Proteomes" id="UP000663870">
    <property type="component" value="Unassembled WGS sequence"/>
</dbReference>
<dbReference type="Proteomes" id="UP000663854">
    <property type="component" value="Unassembled WGS sequence"/>
</dbReference>
<evidence type="ECO:0000256" key="1">
    <source>
        <dbReference type="SAM" id="MobiDB-lite"/>
    </source>
</evidence>